<protein>
    <submittedName>
        <fullName evidence="1">Uncharacterized protein</fullName>
    </submittedName>
</protein>
<dbReference type="EMBL" id="CADCVA010000164">
    <property type="protein sequence ID" value="CAA9417355.1"/>
    <property type="molecule type" value="Genomic_DNA"/>
</dbReference>
<reference evidence="1" key="1">
    <citation type="submission" date="2020-02" db="EMBL/GenBank/DDBJ databases">
        <authorList>
            <person name="Meier V. D."/>
        </authorList>
    </citation>
    <scope>NUCLEOTIDE SEQUENCE</scope>
    <source>
        <strain evidence="1">AVDCRST_MAG82</strain>
    </source>
</reference>
<dbReference type="AlphaFoldDB" id="A0A6J4PQZ8"/>
<organism evidence="1">
    <name type="scientific">uncultured Rubrobacteraceae bacterium</name>
    <dbReference type="NCBI Taxonomy" id="349277"/>
    <lineage>
        <taxon>Bacteria</taxon>
        <taxon>Bacillati</taxon>
        <taxon>Actinomycetota</taxon>
        <taxon>Rubrobacteria</taxon>
        <taxon>Rubrobacterales</taxon>
        <taxon>Rubrobacteraceae</taxon>
        <taxon>environmental samples</taxon>
    </lineage>
</organism>
<gene>
    <name evidence="1" type="ORF">AVDCRST_MAG82-1193</name>
</gene>
<accession>A0A6J4PQZ8</accession>
<evidence type="ECO:0000313" key="1">
    <source>
        <dbReference type="EMBL" id="CAA9417355.1"/>
    </source>
</evidence>
<name>A0A6J4PQZ8_9ACTN</name>
<sequence length="73" mass="8459">MIRERATGGVGVRCEDSAYRSGWEDGRFGQTQTFATNNSLAVWTEYPDRLSYYRGHRDGRRIREMLRSEGRAV</sequence>
<proteinExistence type="predicted"/>